<comment type="caution">
    <text evidence="2">The sequence shown here is derived from an EMBL/GenBank/DDBJ whole genome shotgun (WGS) entry which is preliminary data.</text>
</comment>
<dbReference type="OrthoDB" id="4161727at2759"/>
<dbReference type="EMBL" id="QPMT01000006">
    <property type="protein sequence ID" value="KAF4863456.1"/>
    <property type="molecule type" value="Genomic_DNA"/>
</dbReference>
<feature type="region of interest" description="Disordered" evidence="1">
    <location>
        <begin position="402"/>
        <end position="431"/>
    </location>
</feature>
<accession>A0A9P5F060</accession>
<proteinExistence type="predicted"/>
<feature type="region of interest" description="Disordered" evidence="1">
    <location>
        <begin position="170"/>
        <end position="189"/>
    </location>
</feature>
<keyword evidence="3" id="KW-1185">Reference proteome</keyword>
<evidence type="ECO:0000256" key="1">
    <source>
        <dbReference type="SAM" id="MobiDB-lite"/>
    </source>
</evidence>
<feature type="compositionally biased region" description="Low complexity" evidence="1">
    <location>
        <begin position="502"/>
        <end position="530"/>
    </location>
</feature>
<dbReference type="PANTHER" id="PTHR38166:SF1">
    <property type="entry name" value="C2H2-TYPE DOMAIN-CONTAINING PROTEIN"/>
    <property type="match status" value="1"/>
</dbReference>
<protein>
    <recommendedName>
        <fullName evidence="4">C2H2-type domain-containing protein</fullName>
    </recommendedName>
</protein>
<name>A0A9P5F060_COLSI</name>
<reference evidence="2" key="1">
    <citation type="submission" date="2019-06" db="EMBL/GenBank/DDBJ databases">
        <authorList>
            <person name="Gan P."/>
            <person name="Shirasu K."/>
        </authorList>
    </citation>
    <scope>NUCLEOTIDE SEQUENCE [LARGE SCALE GENOMIC DNA]</scope>
    <source>
        <strain evidence="2">CAD2</strain>
    </source>
</reference>
<feature type="region of interest" description="Disordered" evidence="1">
    <location>
        <begin position="483"/>
        <end position="558"/>
    </location>
</feature>
<organism evidence="2 3">
    <name type="scientific">Colletotrichum siamense</name>
    <name type="common">Anthracnose fungus</name>
    <dbReference type="NCBI Taxonomy" id="690259"/>
    <lineage>
        <taxon>Eukaryota</taxon>
        <taxon>Fungi</taxon>
        <taxon>Dikarya</taxon>
        <taxon>Ascomycota</taxon>
        <taxon>Pezizomycotina</taxon>
        <taxon>Sordariomycetes</taxon>
        <taxon>Hypocreomycetidae</taxon>
        <taxon>Glomerellales</taxon>
        <taxon>Glomerellaceae</taxon>
        <taxon>Colletotrichum</taxon>
        <taxon>Colletotrichum gloeosporioides species complex</taxon>
    </lineage>
</organism>
<dbReference type="PANTHER" id="PTHR38166">
    <property type="entry name" value="C2H2-TYPE DOMAIN-CONTAINING PROTEIN-RELATED"/>
    <property type="match status" value="1"/>
</dbReference>
<sequence length="602" mass="67265">MAALQDHRRGLSRLINCQKPLHLFNSLKTKVLQLRHRRGKPNPERLRRSHAFGQDAGENRPVVVDEDVQWIYDKEYDFASSRDKKLNNGQQHCNIVSNQTAEYQFSSKNVHELIKLAGLQPAPNQGCVGTASPKNTPFLSFELVFGVDFPRDNIYCYRARAPIQTGRCPDEEFRREPTQTAGKSWIPGEEPLPKPSKRLACPYLINDPGTYEGRQGCRGAAFPDSSRLKEHLYRCHKQKPHCTKCGEPFADESGKFLQGFEGFNKEQEAKLKDKKRKRGESNEEKWKDIFKILFPDTVEIPSPYYKSPAHERFQDGTTKTANTKYDFIDNLFESHVPGIESEARSKMEKITGSLPDDVWSEMKEIFRDLAFSGAKAFRTPTTPDTNRHHPKSAGTMESQISVCGSSTSSTTHQVHNAKRNAGPGKEDNLDHEGIQSPVIKADCRMDDQDNDREPDIADVFPGIDVDIWLSGVGGMFGRSPRPIPLCRSNRASPPKNLHPAHESSQLSQPIQPSEPSSSSTSTALSASSRSGTHAEEAKSGIGMTLSTRGATEDALGPEQEATAEICEEMVFYNLNLTPEECLAAAFQQKMPTWQGPEEDSFA</sequence>
<dbReference type="Proteomes" id="UP000711996">
    <property type="component" value="Unassembled WGS sequence"/>
</dbReference>
<feature type="compositionally biased region" description="Polar residues" evidence="1">
    <location>
        <begin position="402"/>
        <end position="414"/>
    </location>
</feature>
<evidence type="ECO:0008006" key="4">
    <source>
        <dbReference type="Google" id="ProtNLM"/>
    </source>
</evidence>
<evidence type="ECO:0000313" key="3">
    <source>
        <dbReference type="Proteomes" id="UP000711996"/>
    </source>
</evidence>
<dbReference type="AlphaFoldDB" id="A0A9P5F060"/>
<gene>
    <name evidence="2" type="ORF">CGCSCA2_v002824</name>
</gene>
<evidence type="ECO:0000313" key="2">
    <source>
        <dbReference type="EMBL" id="KAF4863456.1"/>
    </source>
</evidence>